<dbReference type="InterPro" id="IPR014729">
    <property type="entry name" value="Rossmann-like_a/b/a_fold"/>
</dbReference>
<protein>
    <submittedName>
        <fullName evidence="1">Universal stress protein family protein</fullName>
    </submittedName>
</protein>
<reference evidence="1 2" key="1">
    <citation type="submission" date="2016-10" db="EMBL/GenBank/DDBJ databases">
        <authorList>
            <person name="de Groot N.N."/>
        </authorList>
    </citation>
    <scope>NUCLEOTIDE SEQUENCE [LARGE SCALE GENOMIC DNA]</scope>
    <source>
        <strain evidence="1 2">DSM 23421</strain>
    </source>
</reference>
<accession>A0A1G7CY38</accession>
<organism evidence="1 2">
    <name type="scientific">Pricia antarctica</name>
    <dbReference type="NCBI Taxonomy" id="641691"/>
    <lineage>
        <taxon>Bacteria</taxon>
        <taxon>Pseudomonadati</taxon>
        <taxon>Bacteroidota</taxon>
        <taxon>Flavobacteriia</taxon>
        <taxon>Flavobacteriales</taxon>
        <taxon>Flavobacteriaceae</taxon>
        <taxon>Pricia</taxon>
    </lineage>
</organism>
<keyword evidence="2" id="KW-1185">Reference proteome</keyword>
<dbReference type="SUPFAM" id="SSF52402">
    <property type="entry name" value="Adenine nucleotide alpha hydrolases-like"/>
    <property type="match status" value="1"/>
</dbReference>
<gene>
    <name evidence="1" type="ORF">SAMN05421636_10580</name>
</gene>
<evidence type="ECO:0000313" key="2">
    <source>
        <dbReference type="Proteomes" id="UP000199109"/>
    </source>
</evidence>
<proteinExistence type="predicted"/>
<sequence>MMKTLLIPTDFSANAMHAIDYALDLYKCERINFYFLHAFADKAYGSFNP</sequence>
<dbReference type="AlphaFoldDB" id="A0A1G7CY38"/>
<name>A0A1G7CY38_9FLAO</name>
<dbReference type="Gene3D" id="3.40.50.620">
    <property type="entry name" value="HUPs"/>
    <property type="match status" value="1"/>
</dbReference>
<dbReference type="EMBL" id="FNAO01000005">
    <property type="protein sequence ID" value="SDE44189.1"/>
    <property type="molecule type" value="Genomic_DNA"/>
</dbReference>
<dbReference type="RefSeq" id="WP_175455308.1">
    <property type="nucleotide sequence ID" value="NZ_FNAO01000005.1"/>
</dbReference>
<evidence type="ECO:0000313" key="1">
    <source>
        <dbReference type="EMBL" id="SDE44189.1"/>
    </source>
</evidence>
<dbReference type="STRING" id="641691.SAMN05421636_10580"/>
<dbReference type="Proteomes" id="UP000199109">
    <property type="component" value="Unassembled WGS sequence"/>
</dbReference>